<keyword evidence="2" id="KW-1185">Reference proteome</keyword>
<organism evidence="1 2">
    <name type="scientific">Pedobacter chitinilyticus</name>
    <dbReference type="NCBI Taxonomy" id="2233776"/>
    <lineage>
        <taxon>Bacteria</taxon>
        <taxon>Pseudomonadati</taxon>
        <taxon>Bacteroidota</taxon>
        <taxon>Sphingobacteriia</taxon>
        <taxon>Sphingobacteriales</taxon>
        <taxon>Sphingobacteriaceae</taxon>
        <taxon>Pedobacter</taxon>
    </lineage>
</organism>
<name>A0A443YJT3_9SPHI</name>
<dbReference type="RefSeq" id="WP_128353413.1">
    <property type="nucleotide sequence ID" value="NZ_QMHN01000008.1"/>
</dbReference>
<dbReference type="OrthoDB" id="1027207at2"/>
<sequence length="344" mass="38899">MYLRLAKYSERPLNKIFTQNKGTTLSFVLLLIYGQSFGQKKDSIPEKITAYVADKFPSTRVLNIEHYQLASHKFNSSLLNGPQTSGEISNMHQTKINLNPNFIKKRRWSLGGSFSYRYMGATTVYTNPDDQLKTIVKNTYHYHTSSLNFAYFAKLLDKMVVYSGSVVVDGSEKNFERVKGLLTATMILKANLKTKMTLGLVGIVDPSAQIPVIPTFSYEHKFRGDWMLDVVLPQRLLLKKEVFGNGRVSLGAELDGTGLYLYQFNRSSGTHEFRQVEINMGAIYEHYFGGSFIGTIKTGYKSITSGRVFEKSKSFDNYLFEAKPNGAMYLNLGVSFNPFAKSKK</sequence>
<evidence type="ECO:0000313" key="2">
    <source>
        <dbReference type="Proteomes" id="UP000284120"/>
    </source>
</evidence>
<comment type="caution">
    <text evidence="1">The sequence shown here is derived from an EMBL/GenBank/DDBJ whole genome shotgun (WGS) entry which is preliminary data.</text>
</comment>
<gene>
    <name evidence="1" type="ORF">DPV69_20200</name>
</gene>
<proteinExistence type="predicted"/>
<evidence type="ECO:0000313" key="1">
    <source>
        <dbReference type="EMBL" id="RWU04001.1"/>
    </source>
</evidence>
<protein>
    <submittedName>
        <fullName evidence="1">Uncharacterized protein</fullName>
    </submittedName>
</protein>
<dbReference type="Proteomes" id="UP000284120">
    <property type="component" value="Unassembled WGS sequence"/>
</dbReference>
<dbReference type="EMBL" id="SAYW01000008">
    <property type="protein sequence ID" value="RWU04001.1"/>
    <property type="molecule type" value="Genomic_DNA"/>
</dbReference>
<reference evidence="1 2" key="1">
    <citation type="submission" date="2018-06" db="EMBL/GenBank/DDBJ databases">
        <title>Pedobacter endophyticus sp. nov., an endophytic bacterium isolated from a leaf of Triticum aestivum.</title>
        <authorList>
            <person name="Zhang L."/>
        </authorList>
    </citation>
    <scope>NUCLEOTIDE SEQUENCE [LARGE SCALE GENOMIC DNA]</scope>
    <source>
        <strain evidence="1 2">CM134L-2</strain>
    </source>
</reference>
<accession>A0A443YJT3</accession>
<dbReference type="AlphaFoldDB" id="A0A443YJT3"/>